<dbReference type="AlphaFoldDB" id="A0A9J6B673"/>
<evidence type="ECO:0000256" key="3">
    <source>
        <dbReference type="ARBA" id="ARBA00022989"/>
    </source>
</evidence>
<keyword evidence="4 5" id="KW-0472">Membrane</keyword>
<evidence type="ECO:0000256" key="5">
    <source>
        <dbReference type="SAM" id="Phobius"/>
    </source>
</evidence>
<feature type="transmembrane region" description="Helical" evidence="5">
    <location>
        <begin position="150"/>
        <end position="169"/>
    </location>
</feature>
<accession>A0A9J6B673</accession>
<gene>
    <name evidence="6" type="ORF">H5410_003644</name>
</gene>
<feature type="transmembrane region" description="Helical" evidence="5">
    <location>
        <begin position="120"/>
        <end position="138"/>
    </location>
</feature>
<dbReference type="PANTHER" id="PTHR47720">
    <property type="entry name" value="AQUAPORIN SIP2-1-RELATED"/>
    <property type="match status" value="1"/>
</dbReference>
<comment type="subcellular location">
    <subcellularLocation>
        <location evidence="1">Membrane</location>
        <topology evidence="1">Multi-pass membrane protein</topology>
    </subcellularLocation>
</comment>
<dbReference type="InterPro" id="IPR023271">
    <property type="entry name" value="Aquaporin-like"/>
</dbReference>
<evidence type="ECO:0000256" key="2">
    <source>
        <dbReference type="ARBA" id="ARBA00022692"/>
    </source>
</evidence>
<keyword evidence="3 5" id="KW-1133">Transmembrane helix</keyword>
<evidence type="ECO:0000313" key="7">
    <source>
        <dbReference type="Proteomes" id="UP000824120"/>
    </source>
</evidence>
<comment type="caution">
    <text evidence="6">The sequence shown here is derived from an EMBL/GenBank/DDBJ whole genome shotgun (WGS) entry which is preliminary data.</text>
</comment>
<dbReference type="OrthoDB" id="1580043at2759"/>
<feature type="transmembrane region" description="Helical" evidence="5">
    <location>
        <begin position="45"/>
        <end position="64"/>
    </location>
</feature>
<dbReference type="InterPro" id="IPR044226">
    <property type="entry name" value="SIP2-1-like"/>
</dbReference>
<dbReference type="InterPro" id="IPR000425">
    <property type="entry name" value="MIP"/>
</dbReference>
<dbReference type="PRINTS" id="PR00783">
    <property type="entry name" value="MINTRINSICP"/>
</dbReference>
<proteinExistence type="predicted"/>
<protein>
    <recommendedName>
        <fullName evidence="8">Aquaporin SIP2-1</fullName>
    </recommendedName>
</protein>
<feature type="transmembrane region" description="Helical" evidence="5">
    <location>
        <begin position="225"/>
        <end position="245"/>
    </location>
</feature>
<feature type="transmembrane region" description="Helical" evidence="5">
    <location>
        <begin position="291"/>
        <end position="311"/>
    </location>
</feature>
<name>A0A9J6B673_SOLCO</name>
<feature type="transmembrane region" description="Helical" evidence="5">
    <location>
        <begin position="13"/>
        <end position="38"/>
    </location>
</feature>
<evidence type="ECO:0000313" key="6">
    <source>
        <dbReference type="EMBL" id="KAG5631927.1"/>
    </source>
</evidence>
<evidence type="ECO:0000256" key="4">
    <source>
        <dbReference type="ARBA" id="ARBA00023136"/>
    </source>
</evidence>
<reference evidence="6 7" key="1">
    <citation type="submission" date="2020-09" db="EMBL/GenBank/DDBJ databases">
        <title>De no assembly of potato wild relative species, Solanum commersonii.</title>
        <authorList>
            <person name="Cho K."/>
        </authorList>
    </citation>
    <scope>NUCLEOTIDE SEQUENCE [LARGE SCALE GENOMIC DNA]</scope>
    <source>
        <strain evidence="6">LZ3.2</strain>
        <tissue evidence="6">Leaf</tissue>
    </source>
</reference>
<evidence type="ECO:0000256" key="1">
    <source>
        <dbReference type="ARBA" id="ARBA00004141"/>
    </source>
</evidence>
<dbReference type="GO" id="GO:0015267">
    <property type="term" value="F:channel activity"/>
    <property type="evidence" value="ECO:0007669"/>
    <property type="project" value="InterPro"/>
</dbReference>
<dbReference type="GO" id="GO:0016020">
    <property type="term" value="C:membrane"/>
    <property type="evidence" value="ECO:0007669"/>
    <property type="project" value="UniProtKB-SubCell"/>
</dbReference>
<dbReference type="EMBL" id="JACXVP010000001">
    <property type="protein sequence ID" value="KAG5631927.1"/>
    <property type="molecule type" value="Genomic_DNA"/>
</dbReference>
<dbReference type="Gene3D" id="1.20.1080.10">
    <property type="entry name" value="Glycerol uptake facilitator protein"/>
    <property type="match status" value="1"/>
</dbReference>
<dbReference type="PANTHER" id="PTHR47720:SF1">
    <property type="entry name" value="AQUAPORIN SIP2-1-RELATED"/>
    <property type="match status" value="1"/>
</dbReference>
<keyword evidence="7" id="KW-1185">Reference proteome</keyword>
<evidence type="ECO:0008006" key="8">
    <source>
        <dbReference type="Google" id="ProtNLM"/>
    </source>
</evidence>
<dbReference type="SUPFAM" id="SSF81338">
    <property type="entry name" value="Aquaporin-like"/>
    <property type="match status" value="1"/>
</dbReference>
<sequence length="323" mass="35846">MGVSRRRLVISDFIMSFMWVWSSVLIKMFVHTILGYGAHDLKGEILKHAISVINMFLFALLVKATKGGAYNPLTILSGAISGDLTNFIFTVAARIPAQVVNGAIVFLLNEWRGDIIGGQVFGSITGVRFIIAAFPNIGRGPVLSIDIHRGALTEGCLTFAIVSISLGLSRRSRASTFMKTWISSLSKLTLHILGSDLTGGCMNPASVMGWAYAWGDHITKEHIHVYWLAPIQATLLAVWTFNLLVSPSKDEEAKKREKSQNDASFFSGSETTCVNLLLFLFKNLIWKGFMLRDVLFCLNIMLTSPVFEFLMKSHIYVGFLMKR</sequence>
<dbReference type="Proteomes" id="UP000824120">
    <property type="component" value="Chromosome 1"/>
</dbReference>
<keyword evidence="2 5" id="KW-0812">Transmembrane</keyword>
<organism evidence="6 7">
    <name type="scientific">Solanum commersonii</name>
    <name type="common">Commerson's wild potato</name>
    <name type="synonym">Commerson's nightshade</name>
    <dbReference type="NCBI Taxonomy" id="4109"/>
    <lineage>
        <taxon>Eukaryota</taxon>
        <taxon>Viridiplantae</taxon>
        <taxon>Streptophyta</taxon>
        <taxon>Embryophyta</taxon>
        <taxon>Tracheophyta</taxon>
        <taxon>Spermatophyta</taxon>
        <taxon>Magnoliopsida</taxon>
        <taxon>eudicotyledons</taxon>
        <taxon>Gunneridae</taxon>
        <taxon>Pentapetalae</taxon>
        <taxon>asterids</taxon>
        <taxon>lamiids</taxon>
        <taxon>Solanales</taxon>
        <taxon>Solanaceae</taxon>
        <taxon>Solanoideae</taxon>
        <taxon>Solaneae</taxon>
        <taxon>Solanum</taxon>
    </lineage>
</organism>